<dbReference type="eggNOG" id="COG0737">
    <property type="taxonomic scope" value="Bacteria"/>
</dbReference>
<dbReference type="Gene3D" id="3.90.780.10">
    <property type="entry name" value="5'-Nucleotidase, C-terminal domain"/>
    <property type="match status" value="1"/>
</dbReference>
<comment type="caution">
    <text evidence="5">The sequence shown here is derived from an EMBL/GenBank/DDBJ whole genome shotgun (WGS) entry which is preliminary data.</text>
</comment>
<evidence type="ECO:0008006" key="7">
    <source>
        <dbReference type="Google" id="ProtNLM"/>
    </source>
</evidence>
<proteinExistence type="inferred from homology"/>
<dbReference type="Gene3D" id="3.60.21.10">
    <property type="match status" value="1"/>
</dbReference>
<evidence type="ECO:0000259" key="3">
    <source>
        <dbReference type="Pfam" id="PF00149"/>
    </source>
</evidence>
<keyword evidence="2" id="KW-0547">Nucleotide-binding</keyword>
<comment type="similarity">
    <text evidence="2">Belongs to the 5'-nucleotidase family.</text>
</comment>
<dbReference type="GO" id="GO:0046872">
    <property type="term" value="F:metal ion binding"/>
    <property type="evidence" value="ECO:0007669"/>
    <property type="project" value="InterPro"/>
</dbReference>
<dbReference type="Pfam" id="PF00149">
    <property type="entry name" value="Metallophos"/>
    <property type="match status" value="1"/>
</dbReference>
<sequence length="523" mass="58818">MSYKEQKNDDWTLTLLHTNDSHGHLLPIEVSSLDISSQLRLCHSFPLYKKLGGFAYLAEAVNRIRQENDHVLLLEAGDAFCDSEIANITKGHFYISLMNQLGYDAMTPGNHDVDYGIEVLKQRAYEANFPMLAANLLEEETEAPLLGYPYMVREINGFKIGIYGLTYHLTSETTSQKNTNGAKYTFSLGTIQSDINQLKGKGVNCVIILSHLGSDLDREIAENIEGIDVIVGGHSHEPIPKEIRNGVIISQSTPYYTGLGVLQLQFNRSSLVGAEGSIIPIIPENLQPNVNIQRMINEMRFEHKNRLEQDVGSITSPMIRNYKRESPAETFFGNILRTKTTSDISILPGIGFGVTIPPGPITLEQLTNLLPHRSSIYTVQLKGRDIVAALEQSILNQIHPDVEERVGGLIQVTGLAFVYQYSSKLKNLVLNVRVNNQPISLDQFYKVVLNQLMFEGGHKYSSLKKGQNVCKWEQTDIEMVIDWMHSNPALPVYEEGWSKPLRIPDSQKFQKRCFPLENSNIEE</sequence>
<dbReference type="STRING" id="333138.LQ50_05340"/>
<organism evidence="5 6">
    <name type="scientific">Halalkalibacter okhensis</name>
    <dbReference type="NCBI Taxonomy" id="333138"/>
    <lineage>
        <taxon>Bacteria</taxon>
        <taxon>Bacillati</taxon>
        <taxon>Bacillota</taxon>
        <taxon>Bacilli</taxon>
        <taxon>Bacillales</taxon>
        <taxon>Bacillaceae</taxon>
        <taxon>Halalkalibacter</taxon>
    </lineage>
</organism>
<keyword evidence="2" id="KW-0378">Hydrolase</keyword>
<dbReference type="CDD" id="cd00845">
    <property type="entry name" value="MPP_UshA_N_like"/>
    <property type="match status" value="1"/>
</dbReference>
<keyword evidence="6" id="KW-1185">Reference proteome</keyword>
<feature type="domain" description="5'-Nucleotidase C-terminal" evidence="4">
    <location>
        <begin position="319"/>
        <end position="464"/>
    </location>
</feature>
<dbReference type="InterPro" id="IPR006146">
    <property type="entry name" value="5'-Nucleotdase_CS"/>
</dbReference>
<dbReference type="SUPFAM" id="SSF56300">
    <property type="entry name" value="Metallo-dependent phosphatases"/>
    <property type="match status" value="1"/>
</dbReference>
<dbReference type="InterPro" id="IPR006179">
    <property type="entry name" value="5_nucleotidase/apyrase"/>
</dbReference>
<dbReference type="OrthoDB" id="9801679at2"/>
<dbReference type="GO" id="GO:0030288">
    <property type="term" value="C:outer membrane-bounded periplasmic space"/>
    <property type="evidence" value="ECO:0007669"/>
    <property type="project" value="TreeGrafter"/>
</dbReference>
<dbReference type="PANTHER" id="PTHR11575">
    <property type="entry name" value="5'-NUCLEOTIDASE-RELATED"/>
    <property type="match status" value="1"/>
</dbReference>
<evidence type="ECO:0000313" key="6">
    <source>
        <dbReference type="Proteomes" id="UP000030832"/>
    </source>
</evidence>
<dbReference type="GO" id="GO:0016788">
    <property type="term" value="F:hydrolase activity, acting on ester bonds"/>
    <property type="evidence" value="ECO:0007669"/>
    <property type="project" value="InterPro"/>
</dbReference>
<reference evidence="5 6" key="1">
    <citation type="submission" date="2014-09" db="EMBL/GenBank/DDBJ databases">
        <title>Genome sequencing and annotation of Bacillus Okhensis strain Kh10-101T.</title>
        <authorList>
            <person name="Prakash J.S."/>
        </authorList>
    </citation>
    <scope>NUCLEOTIDE SEQUENCE [LARGE SCALE GENOMIC DNA]</scope>
    <source>
        <strain evidence="6">Kh10-101T</strain>
    </source>
</reference>
<keyword evidence="1" id="KW-0732">Signal</keyword>
<name>A0A0B0IIP9_9BACI</name>
<dbReference type="GO" id="GO:0009166">
    <property type="term" value="P:nucleotide catabolic process"/>
    <property type="evidence" value="ECO:0007669"/>
    <property type="project" value="InterPro"/>
</dbReference>
<dbReference type="Pfam" id="PF02872">
    <property type="entry name" value="5_nucleotid_C"/>
    <property type="match status" value="1"/>
</dbReference>
<protein>
    <recommendedName>
        <fullName evidence="7">5'-nucleotidase</fullName>
    </recommendedName>
</protein>
<dbReference type="PROSITE" id="PS00785">
    <property type="entry name" value="5_NUCLEOTIDASE_1"/>
    <property type="match status" value="1"/>
</dbReference>
<gene>
    <name evidence="5" type="ORF">LQ50_05340</name>
</gene>
<dbReference type="AlphaFoldDB" id="A0A0B0IIP9"/>
<dbReference type="PRINTS" id="PR01607">
    <property type="entry name" value="APYRASEFAMLY"/>
</dbReference>
<dbReference type="GO" id="GO:0000166">
    <property type="term" value="F:nucleotide binding"/>
    <property type="evidence" value="ECO:0007669"/>
    <property type="project" value="UniProtKB-KW"/>
</dbReference>
<dbReference type="PANTHER" id="PTHR11575:SF24">
    <property type="entry name" value="5'-NUCLEOTIDASE"/>
    <property type="match status" value="1"/>
</dbReference>
<dbReference type="InterPro" id="IPR029052">
    <property type="entry name" value="Metallo-depent_PP-like"/>
</dbReference>
<dbReference type="EMBL" id="JRJU01000004">
    <property type="protein sequence ID" value="KHF41185.1"/>
    <property type="molecule type" value="Genomic_DNA"/>
</dbReference>
<dbReference type="InterPro" id="IPR004843">
    <property type="entry name" value="Calcineurin-like_PHP"/>
</dbReference>
<evidence type="ECO:0000256" key="2">
    <source>
        <dbReference type="RuleBase" id="RU362119"/>
    </source>
</evidence>
<dbReference type="Proteomes" id="UP000030832">
    <property type="component" value="Unassembled WGS sequence"/>
</dbReference>
<accession>A0A0B0IIP9</accession>
<evidence type="ECO:0000313" key="5">
    <source>
        <dbReference type="EMBL" id="KHF41185.1"/>
    </source>
</evidence>
<evidence type="ECO:0000256" key="1">
    <source>
        <dbReference type="ARBA" id="ARBA00022729"/>
    </source>
</evidence>
<dbReference type="InterPro" id="IPR036907">
    <property type="entry name" value="5'-Nucleotdase_C_sf"/>
</dbReference>
<dbReference type="RefSeq" id="WP_034626714.1">
    <property type="nucleotide sequence ID" value="NZ_JRJU01000004.1"/>
</dbReference>
<feature type="domain" description="Calcineurin-like phosphoesterase" evidence="3">
    <location>
        <begin position="14"/>
        <end position="238"/>
    </location>
</feature>
<evidence type="ECO:0000259" key="4">
    <source>
        <dbReference type="Pfam" id="PF02872"/>
    </source>
</evidence>
<dbReference type="InterPro" id="IPR008334">
    <property type="entry name" value="5'-Nucleotdase_C"/>
</dbReference>
<dbReference type="SUPFAM" id="SSF55816">
    <property type="entry name" value="5'-nucleotidase (syn. UDP-sugar hydrolase), C-terminal domain"/>
    <property type="match status" value="1"/>
</dbReference>